<gene>
    <name evidence="2" type="ORF">GCM10011516_20080</name>
</gene>
<comment type="caution">
    <text evidence="2">The sequence shown here is derived from an EMBL/GenBank/DDBJ whole genome shotgun (WGS) entry which is preliminary data.</text>
</comment>
<keyword evidence="1" id="KW-1133">Transmembrane helix</keyword>
<reference evidence="2" key="2">
    <citation type="submission" date="2020-09" db="EMBL/GenBank/DDBJ databases">
        <authorList>
            <person name="Sun Q."/>
            <person name="Zhou Y."/>
        </authorList>
    </citation>
    <scope>NUCLEOTIDE SEQUENCE</scope>
    <source>
        <strain evidence="2">CGMCC 1.15966</strain>
    </source>
</reference>
<evidence type="ECO:0000313" key="3">
    <source>
        <dbReference type="Proteomes" id="UP000614460"/>
    </source>
</evidence>
<accession>A0A8H9FZQ2</accession>
<evidence type="ECO:0000256" key="1">
    <source>
        <dbReference type="SAM" id="Phobius"/>
    </source>
</evidence>
<feature type="transmembrane region" description="Helical" evidence="1">
    <location>
        <begin position="93"/>
        <end position="114"/>
    </location>
</feature>
<keyword evidence="3" id="KW-1185">Reference proteome</keyword>
<keyword evidence="1" id="KW-0472">Membrane</keyword>
<evidence type="ECO:0000313" key="2">
    <source>
        <dbReference type="EMBL" id="GGE22378.1"/>
    </source>
</evidence>
<reference evidence="2" key="1">
    <citation type="journal article" date="2014" name="Int. J. Syst. Evol. Microbiol.">
        <title>Complete genome sequence of Corynebacterium casei LMG S-19264T (=DSM 44701T), isolated from a smear-ripened cheese.</title>
        <authorList>
            <consortium name="US DOE Joint Genome Institute (JGI-PGF)"/>
            <person name="Walter F."/>
            <person name="Albersmeier A."/>
            <person name="Kalinowski J."/>
            <person name="Ruckert C."/>
        </authorList>
    </citation>
    <scope>NUCLEOTIDE SEQUENCE</scope>
    <source>
        <strain evidence="2">CGMCC 1.15966</strain>
    </source>
</reference>
<sequence length="116" mass="13615">MLLIIGLFILHLANFLVDLIMPIAFKHLWQFYKPIFFINLALSLAMSVQYLGYYPYVFMTAGYLSSAAIVRFFEGNTKYLFFNLGLTRKDLVLYTFIANLIISFVFILIFYYGFSR</sequence>
<keyword evidence="1" id="KW-0812">Transmembrane</keyword>
<feature type="transmembrane region" description="Helical" evidence="1">
    <location>
        <begin position="31"/>
        <end position="48"/>
    </location>
</feature>
<feature type="transmembrane region" description="Helical" evidence="1">
    <location>
        <begin position="53"/>
        <end position="73"/>
    </location>
</feature>
<name>A0A8H9FZQ2_9SPHI</name>
<dbReference type="EMBL" id="BMKM01000004">
    <property type="protein sequence ID" value="GGE22378.1"/>
    <property type="molecule type" value="Genomic_DNA"/>
</dbReference>
<organism evidence="2 3">
    <name type="scientific">Sphingobacterium cellulitidis</name>
    <dbReference type="NCBI Taxonomy" id="1768011"/>
    <lineage>
        <taxon>Bacteria</taxon>
        <taxon>Pseudomonadati</taxon>
        <taxon>Bacteroidota</taxon>
        <taxon>Sphingobacteriia</taxon>
        <taxon>Sphingobacteriales</taxon>
        <taxon>Sphingobacteriaceae</taxon>
        <taxon>Sphingobacterium</taxon>
    </lineage>
</organism>
<dbReference type="Proteomes" id="UP000614460">
    <property type="component" value="Unassembled WGS sequence"/>
</dbReference>
<dbReference type="AlphaFoldDB" id="A0A8H9FZQ2"/>
<proteinExistence type="predicted"/>
<protein>
    <submittedName>
        <fullName evidence="2">Uncharacterized protein</fullName>
    </submittedName>
</protein>